<evidence type="ECO:0000259" key="1">
    <source>
        <dbReference type="Pfam" id="PF13619"/>
    </source>
</evidence>
<accession>A0ABP7W569</accession>
<dbReference type="Proteomes" id="UP001500367">
    <property type="component" value="Unassembled WGS sequence"/>
</dbReference>
<evidence type="ECO:0000313" key="2">
    <source>
        <dbReference type="EMBL" id="GAA4080159.1"/>
    </source>
</evidence>
<dbReference type="EMBL" id="BAABCT010000011">
    <property type="protein sequence ID" value="GAA4080159.1"/>
    <property type="molecule type" value="Genomic_DNA"/>
</dbReference>
<organism evidence="2 3">
    <name type="scientific">Flavobacterium cheonanense</name>
    <dbReference type="NCBI Taxonomy" id="706183"/>
    <lineage>
        <taxon>Bacteria</taxon>
        <taxon>Pseudomonadati</taxon>
        <taxon>Bacteroidota</taxon>
        <taxon>Flavobacteriia</taxon>
        <taxon>Flavobacteriales</taxon>
        <taxon>Flavobacteriaceae</taxon>
        <taxon>Flavobacterium</taxon>
    </lineage>
</organism>
<sequence>MFTGFLFLIYSFKEKINIYIMNKYPINSANIINVGYDEVKQILGIEFKINVIHLYFEVPLDEFVDFMKVDDVEEFYVNLIHCKYHYEVF</sequence>
<name>A0ABP7W569_9FLAO</name>
<dbReference type="Pfam" id="PF13619">
    <property type="entry name" value="KTSC"/>
    <property type="match status" value="1"/>
</dbReference>
<dbReference type="InterPro" id="IPR025309">
    <property type="entry name" value="KTSC_dom"/>
</dbReference>
<reference evidence="3" key="1">
    <citation type="journal article" date="2019" name="Int. J. Syst. Evol. Microbiol.">
        <title>The Global Catalogue of Microorganisms (GCM) 10K type strain sequencing project: providing services to taxonomists for standard genome sequencing and annotation.</title>
        <authorList>
            <consortium name="The Broad Institute Genomics Platform"/>
            <consortium name="The Broad Institute Genome Sequencing Center for Infectious Disease"/>
            <person name="Wu L."/>
            <person name="Ma J."/>
        </authorList>
    </citation>
    <scope>NUCLEOTIDE SEQUENCE [LARGE SCALE GENOMIC DNA]</scope>
    <source>
        <strain evidence="3">JCM 17069</strain>
    </source>
</reference>
<protein>
    <recommendedName>
        <fullName evidence="1">KTSC domain-containing protein</fullName>
    </recommendedName>
</protein>
<evidence type="ECO:0000313" key="3">
    <source>
        <dbReference type="Proteomes" id="UP001500367"/>
    </source>
</evidence>
<feature type="domain" description="KTSC" evidence="1">
    <location>
        <begin position="27"/>
        <end position="84"/>
    </location>
</feature>
<comment type="caution">
    <text evidence="2">The sequence shown here is derived from an EMBL/GenBank/DDBJ whole genome shotgun (WGS) entry which is preliminary data.</text>
</comment>
<proteinExistence type="predicted"/>
<keyword evidence="3" id="KW-1185">Reference proteome</keyword>
<gene>
    <name evidence="2" type="ORF">GCM10022389_27850</name>
</gene>